<dbReference type="STRING" id="675511.GCA_000341735_00571"/>
<feature type="transmembrane region" description="Helical" evidence="6">
    <location>
        <begin position="161"/>
        <end position="181"/>
    </location>
</feature>
<dbReference type="InterPro" id="IPR004680">
    <property type="entry name" value="Cit_transptr-like_dom"/>
</dbReference>
<sequence>MSRSINLAVAIVLYLSLYHWLGGEIGLAGGGIAILVTIAWLWLSEALHISVTALLVPLLASASGIMAFDEAFSQFADPVIFLFLGSFALAGGLQKQGLDRWIAASVIAKAGSRVDIASRYLFWLTAVLSMWISNTATAAMMLPLALGLLSPLNPKEFRSTYIYILLGVAFSANIGGIGTLVGSPPNAIAASTVGIDFGQWMLFGLPTVLLMMPLMELALRIAISPNLQVDIETPEHEILWSRSHTLMLAVFFLTVGLWAFGAPLNRWLGIGRGYDAAVALFSLILMHGLRLVHWKDIEDNVDWGVLLLFGGGLTLSLVLSSSGAGAWLAGQLGGPFAAMPVLGCLMLMIIFAMLLTQVASNTATAALLIPLFIGITPQIDNQSIAIVVAITTSCAFLLPVATPPNAIVFGSGLVSQKQMIRSGLWVSLFLLPVLFGIAAVIR</sequence>
<evidence type="ECO:0000256" key="4">
    <source>
        <dbReference type="ARBA" id="ARBA00022989"/>
    </source>
</evidence>
<feature type="transmembrane region" description="Helical" evidence="6">
    <location>
        <begin position="49"/>
        <end position="68"/>
    </location>
</feature>
<accession>A0A4P9URH3</accession>
<keyword evidence="3 6" id="KW-0812">Transmembrane</keyword>
<dbReference type="GO" id="GO:0015141">
    <property type="term" value="F:succinate transmembrane transporter activity"/>
    <property type="evidence" value="ECO:0007669"/>
    <property type="project" value="UniProtKB-ARBA"/>
</dbReference>
<dbReference type="RefSeq" id="WP_017839209.1">
    <property type="nucleotide sequence ID" value="NZ_CP035467.1"/>
</dbReference>
<dbReference type="OrthoDB" id="9766267at2"/>
<dbReference type="PANTHER" id="PTHR10283:SF82">
    <property type="entry name" value="SOLUTE CARRIER FAMILY 13 MEMBER 2"/>
    <property type="match status" value="1"/>
</dbReference>
<name>A0A4P9URH3_METBY</name>
<dbReference type="KEGG" id="mbur:EQU24_12335"/>
<evidence type="ECO:0000259" key="7">
    <source>
        <dbReference type="Pfam" id="PF03600"/>
    </source>
</evidence>
<organism evidence="8 9">
    <name type="scientific">Methylotuvimicrobium buryatense</name>
    <name type="common">Methylomicrobium buryatense</name>
    <dbReference type="NCBI Taxonomy" id="95641"/>
    <lineage>
        <taxon>Bacteria</taxon>
        <taxon>Pseudomonadati</taxon>
        <taxon>Pseudomonadota</taxon>
        <taxon>Gammaproteobacteria</taxon>
        <taxon>Methylococcales</taxon>
        <taxon>Methylococcaceae</taxon>
        <taxon>Methylotuvimicrobium</taxon>
    </lineage>
</organism>
<dbReference type="Proteomes" id="UP000305881">
    <property type="component" value="Chromosome"/>
</dbReference>
<evidence type="ECO:0000313" key="8">
    <source>
        <dbReference type="EMBL" id="QCW82941.1"/>
    </source>
</evidence>
<feature type="domain" description="Citrate transporter-like" evidence="7">
    <location>
        <begin position="41"/>
        <end position="390"/>
    </location>
</feature>
<feature type="transmembrane region" description="Helical" evidence="6">
    <location>
        <begin position="385"/>
        <end position="410"/>
    </location>
</feature>
<reference evidence="9" key="1">
    <citation type="journal article" date="2019" name="J. Bacteriol.">
        <title>A Mutagenic Screen Identifies a TonB-Dependent Receptor Required for the Lanthanide Metal Switch in the Type I Methanotroph 'Methylotuvimicrobium buryatense' 5GB1C.</title>
        <authorList>
            <person name="Groom J.D."/>
            <person name="Ford S.M."/>
            <person name="Pesesky M.W."/>
            <person name="Lidstrom M.E."/>
        </authorList>
    </citation>
    <scope>NUCLEOTIDE SEQUENCE [LARGE SCALE GENOMIC DNA]</scope>
    <source>
        <strain evidence="9">5GB1C</strain>
    </source>
</reference>
<keyword evidence="5 6" id="KW-0472">Membrane</keyword>
<evidence type="ECO:0000256" key="5">
    <source>
        <dbReference type="ARBA" id="ARBA00023136"/>
    </source>
</evidence>
<dbReference type="PANTHER" id="PTHR10283">
    <property type="entry name" value="SOLUTE CARRIER FAMILY 13 MEMBER"/>
    <property type="match status" value="1"/>
</dbReference>
<feature type="transmembrane region" description="Helical" evidence="6">
    <location>
        <begin position="276"/>
        <end position="293"/>
    </location>
</feature>
<evidence type="ECO:0000256" key="6">
    <source>
        <dbReference type="SAM" id="Phobius"/>
    </source>
</evidence>
<dbReference type="EMBL" id="CP035467">
    <property type="protein sequence ID" value="QCW82941.1"/>
    <property type="molecule type" value="Genomic_DNA"/>
</dbReference>
<dbReference type="AlphaFoldDB" id="A0A4P9URH3"/>
<keyword evidence="9" id="KW-1185">Reference proteome</keyword>
<dbReference type="InterPro" id="IPR031312">
    <property type="entry name" value="Na/sul_symport_CS"/>
</dbReference>
<feature type="transmembrane region" description="Helical" evidence="6">
    <location>
        <begin position="305"/>
        <end position="330"/>
    </location>
</feature>
<dbReference type="GO" id="GO:0005886">
    <property type="term" value="C:plasma membrane"/>
    <property type="evidence" value="ECO:0007669"/>
    <property type="project" value="TreeGrafter"/>
</dbReference>
<evidence type="ECO:0000313" key="9">
    <source>
        <dbReference type="Proteomes" id="UP000305881"/>
    </source>
</evidence>
<protein>
    <submittedName>
        <fullName evidence="8">DASS family sodium-coupled anion symporter</fullName>
    </submittedName>
</protein>
<proteinExistence type="predicted"/>
<dbReference type="InterPro" id="IPR001898">
    <property type="entry name" value="SLC13A/DASS"/>
</dbReference>
<feature type="transmembrane region" description="Helical" evidence="6">
    <location>
        <begin position="422"/>
        <end position="441"/>
    </location>
</feature>
<keyword evidence="4 6" id="KW-1133">Transmembrane helix</keyword>
<comment type="subcellular location">
    <subcellularLocation>
        <location evidence="1">Membrane</location>
        <topology evidence="1">Multi-pass membrane protein</topology>
    </subcellularLocation>
</comment>
<gene>
    <name evidence="8" type="ORF">EQU24_12335</name>
</gene>
<evidence type="ECO:0000256" key="3">
    <source>
        <dbReference type="ARBA" id="ARBA00022692"/>
    </source>
</evidence>
<dbReference type="PROSITE" id="PS01271">
    <property type="entry name" value="NA_SULFATE"/>
    <property type="match status" value="1"/>
</dbReference>
<dbReference type="CDD" id="cd01115">
    <property type="entry name" value="SLC13_permease"/>
    <property type="match status" value="1"/>
</dbReference>
<feature type="transmembrane region" description="Helical" evidence="6">
    <location>
        <begin position="201"/>
        <end position="223"/>
    </location>
</feature>
<feature type="transmembrane region" description="Helical" evidence="6">
    <location>
        <begin position="336"/>
        <end position="355"/>
    </location>
</feature>
<feature type="transmembrane region" description="Helical" evidence="6">
    <location>
        <begin position="12"/>
        <end position="43"/>
    </location>
</feature>
<evidence type="ECO:0000256" key="1">
    <source>
        <dbReference type="ARBA" id="ARBA00004141"/>
    </source>
</evidence>
<dbReference type="NCBIfam" id="TIGR00785">
    <property type="entry name" value="dass"/>
    <property type="match status" value="1"/>
</dbReference>
<evidence type="ECO:0000256" key="2">
    <source>
        <dbReference type="ARBA" id="ARBA00022448"/>
    </source>
</evidence>
<feature type="transmembrane region" description="Helical" evidence="6">
    <location>
        <begin position="75"/>
        <end position="93"/>
    </location>
</feature>
<feature type="transmembrane region" description="Helical" evidence="6">
    <location>
        <begin position="244"/>
        <end position="264"/>
    </location>
</feature>
<dbReference type="Pfam" id="PF03600">
    <property type="entry name" value="CitMHS"/>
    <property type="match status" value="1"/>
</dbReference>
<feature type="transmembrane region" description="Helical" evidence="6">
    <location>
        <begin position="120"/>
        <end position="149"/>
    </location>
</feature>
<keyword evidence="2" id="KW-0813">Transport</keyword>